<reference evidence="1 2" key="1">
    <citation type="journal article" date="2015" name="Fungal Genet. Biol.">
        <title>Evolution of novel wood decay mechanisms in Agaricales revealed by the genome sequences of Fistulina hepatica and Cylindrobasidium torrendii.</title>
        <authorList>
            <person name="Floudas D."/>
            <person name="Held B.W."/>
            <person name="Riley R."/>
            <person name="Nagy L.G."/>
            <person name="Koehler G."/>
            <person name="Ransdell A.S."/>
            <person name="Younus H."/>
            <person name="Chow J."/>
            <person name="Chiniquy J."/>
            <person name="Lipzen A."/>
            <person name="Tritt A."/>
            <person name="Sun H."/>
            <person name="Haridas S."/>
            <person name="LaButti K."/>
            <person name="Ohm R.A."/>
            <person name="Kues U."/>
            <person name="Blanchette R.A."/>
            <person name="Grigoriev I.V."/>
            <person name="Minto R.E."/>
            <person name="Hibbett D.S."/>
        </authorList>
    </citation>
    <scope>NUCLEOTIDE SEQUENCE [LARGE SCALE GENOMIC DNA]</scope>
    <source>
        <strain evidence="1 2">FP15055 ss-10</strain>
    </source>
</reference>
<accession>A0A0D7AZB0</accession>
<name>A0A0D7AZB0_9AGAR</name>
<dbReference type="Proteomes" id="UP000054007">
    <property type="component" value="Unassembled WGS sequence"/>
</dbReference>
<dbReference type="AlphaFoldDB" id="A0A0D7AZB0"/>
<dbReference type="EMBL" id="KN880763">
    <property type="protein sequence ID" value="KIY62631.1"/>
    <property type="molecule type" value="Genomic_DNA"/>
</dbReference>
<evidence type="ECO:0000313" key="2">
    <source>
        <dbReference type="Proteomes" id="UP000054007"/>
    </source>
</evidence>
<organism evidence="1 2">
    <name type="scientific">Cylindrobasidium torrendii FP15055 ss-10</name>
    <dbReference type="NCBI Taxonomy" id="1314674"/>
    <lineage>
        <taxon>Eukaryota</taxon>
        <taxon>Fungi</taxon>
        <taxon>Dikarya</taxon>
        <taxon>Basidiomycota</taxon>
        <taxon>Agaricomycotina</taxon>
        <taxon>Agaricomycetes</taxon>
        <taxon>Agaricomycetidae</taxon>
        <taxon>Agaricales</taxon>
        <taxon>Marasmiineae</taxon>
        <taxon>Physalacriaceae</taxon>
        <taxon>Cylindrobasidium</taxon>
    </lineage>
</organism>
<keyword evidence="2" id="KW-1185">Reference proteome</keyword>
<evidence type="ECO:0000313" key="1">
    <source>
        <dbReference type="EMBL" id="KIY62631.1"/>
    </source>
</evidence>
<gene>
    <name evidence="1" type="ORF">CYLTODRAFT_447094</name>
</gene>
<proteinExistence type="predicted"/>
<sequence>MAFRRLWGSVNNIRRKAASRVHRRPGRPENSAKDLKVADAKPQIVSGTGCTPARSLNLEQISIATSPDEEHNAGPDPVDAAYQTDEMFVDTSVESTSTSAIADIEMEDAADLDVDVAFPVGITFDGFSKSLHLKLSLNYEDWSSRGIRFAEYGQAISMEDAAISLLNFLAVRRGGDVNDFPFTGLLYIHGAPTGNIYDDRDDAVVLSPGHHQDLGGIWAGKQLICIAVKIAFSTNVWVAAETSLGLLTLNLAVEITPRQIAQVAAHATAIGCYLVRMKTFPSDLSPCCLLAVLENPAALEDLSFVTAVAPELARPLLAWSDDLGNRGPFRDPGHPNYTNVRQLVELFTDVRPENLAHIDRDTESMLRTTIFLGRLLGLPTPMTPVQYENHPVVESFRRSLNPIINVRGQRLFDYEFPVGRGYKPLVAAFIDAKTPDLRYWLKFSTCEESDLIIFQEKWMRQFVRWISREGPLPHEDAREFYYNDEYQRALANRPGYRTRCVLATATGSPNQPKNLVIFAFLGRGIMYEEFKSAAPPLPFQKPFCPPPIAIRDREDEAGDNIVEIPLDEVVCDMLERTKVPPPWESEVVTEFDLYLEENFVFRGQQGW</sequence>
<protein>
    <submittedName>
        <fullName evidence="1">Uncharacterized protein</fullName>
    </submittedName>
</protein>